<organism evidence="8 9">
    <name type="scientific">Herrania umbratica</name>
    <dbReference type="NCBI Taxonomy" id="108875"/>
    <lineage>
        <taxon>Eukaryota</taxon>
        <taxon>Viridiplantae</taxon>
        <taxon>Streptophyta</taxon>
        <taxon>Embryophyta</taxon>
        <taxon>Tracheophyta</taxon>
        <taxon>Spermatophyta</taxon>
        <taxon>Magnoliopsida</taxon>
        <taxon>eudicotyledons</taxon>
        <taxon>Gunneridae</taxon>
        <taxon>Pentapetalae</taxon>
        <taxon>rosids</taxon>
        <taxon>malvids</taxon>
        <taxon>Malvales</taxon>
        <taxon>Malvaceae</taxon>
        <taxon>Byttnerioideae</taxon>
        <taxon>Herrania</taxon>
    </lineage>
</organism>
<dbReference type="GO" id="GO:0003677">
    <property type="term" value="F:DNA binding"/>
    <property type="evidence" value="ECO:0007669"/>
    <property type="project" value="UniProtKB-KW"/>
</dbReference>
<name>A0A6J0ZJ56_9ROSI</name>
<evidence type="ECO:0000256" key="6">
    <source>
        <dbReference type="SAM" id="MobiDB-lite"/>
    </source>
</evidence>
<evidence type="ECO:0000256" key="4">
    <source>
        <dbReference type="ARBA" id="ARBA00023163"/>
    </source>
</evidence>
<dbReference type="InterPro" id="IPR015300">
    <property type="entry name" value="DNA-bd_pseudobarrel_sf"/>
</dbReference>
<feature type="compositionally biased region" description="Basic and acidic residues" evidence="6">
    <location>
        <begin position="180"/>
        <end position="194"/>
    </location>
</feature>
<dbReference type="SUPFAM" id="SSF101936">
    <property type="entry name" value="DNA-binding pseudobarrel domain"/>
    <property type="match status" value="3"/>
</dbReference>
<evidence type="ECO:0000256" key="1">
    <source>
        <dbReference type="ARBA" id="ARBA00004123"/>
    </source>
</evidence>
<comment type="subcellular location">
    <subcellularLocation>
        <location evidence="1">Nucleus</location>
    </subcellularLocation>
</comment>
<dbReference type="GeneID" id="110409796"/>
<gene>
    <name evidence="9" type="primary">LOC110409796</name>
</gene>
<reference evidence="9" key="1">
    <citation type="submission" date="2025-08" db="UniProtKB">
        <authorList>
            <consortium name="RefSeq"/>
        </authorList>
    </citation>
    <scope>IDENTIFICATION</scope>
    <source>
        <tissue evidence="9">Leaf</tissue>
    </source>
</reference>
<keyword evidence="3" id="KW-0238">DNA-binding</keyword>
<proteinExistence type="predicted"/>
<feature type="domain" description="TF-B3" evidence="7">
    <location>
        <begin position="20"/>
        <end position="113"/>
    </location>
</feature>
<dbReference type="PANTHER" id="PTHR31920">
    <property type="entry name" value="B3 DOMAIN-CONTAINING"/>
    <property type="match status" value="1"/>
</dbReference>
<dbReference type="Proteomes" id="UP000504621">
    <property type="component" value="Unplaced"/>
</dbReference>
<dbReference type="InterPro" id="IPR003340">
    <property type="entry name" value="B3_DNA-bd"/>
</dbReference>
<feature type="domain" description="TF-B3" evidence="7">
    <location>
        <begin position="227"/>
        <end position="326"/>
    </location>
</feature>
<keyword evidence="2" id="KW-0805">Transcription regulation</keyword>
<keyword evidence="8" id="KW-1185">Reference proteome</keyword>
<accession>A0A6J0ZJ56</accession>
<dbReference type="InterPro" id="IPR050655">
    <property type="entry name" value="Plant_B3_domain"/>
</dbReference>
<sequence>MTSSHRKGNDHSTFTSESPHFFKIILPETLRDGKLGIPTKFVKKYGNAMSSPALLKVPNGEIWKVELTKADGKVWLKNGWQEFLNHYSLEYGHFLVFRYEGNCNFHVIIFDRSASEIEYPYTSNNHGQHKELPEEKIEESEDDDSIQILEVIAPSRKTREKSHLPYIESNLKSESLFPQFRHDGSPARKGDKSTRSRHRIQKLKADNKAEALQSARAFNSVNPFFLLVMQPSYVGFNPTCRLAIPNNFVRKHLMKEDCEVNLCNSNGKTWTVSFHRREKGRKLNASLQIGWRTFANDNNIQVGDVCVFELINCSEISFKVSIYQGKTDVFHRVKKNAGESSTGQDYQKPLNAFEKAKAIQIASAFRSENPSFAVVLQPSYVHKLSVPEKFARKFFSKKLKEVILRLSNGKSWPVKYYQHSIRKLSAKLCNGWRKFVLDNKLEVGDICVFELTEGIETSFKVTIYGKQAIEDANLGSSLADKSTENQVESKESLVINVDSDSVHDKGNMNQEAQNLTFQRAATFIVSQVLPGLKLTSDEVKNGSSSKFEEMV</sequence>
<feature type="domain" description="TF-B3" evidence="7">
    <location>
        <begin position="369"/>
        <end position="467"/>
    </location>
</feature>
<dbReference type="Pfam" id="PF02362">
    <property type="entry name" value="B3"/>
    <property type="match status" value="3"/>
</dbReference>
<dbReference type="AlphaFoldDB" id="A0A6J0ZJ56"/>
<dbReference type="PANTHER" id="PTHR31920:SF138">
    <property type="entry name" value="TF-B3 DOMAIN-CONTAINING PROTEIN"/>
    <property type="match status" value="1"/>
</dbReference>
<dbReference type="CDD" id="cd10017">
    <property type="entry name" value="B3_DNA"/>
    <property type="match status" value="3"/>
</dbReference>
<keyword evidence="5" id="KW-0539">Nucleus</keyword>
<dbReference type="GO" id="GO:0005634">
    <property type="term" value="C:nucleus"/>
    <property type="evidence" value="ECO:0007669"/>
    <property type="project" value="UniProtKB-SubCell"/>
</dbReference>
<dbReference type="SMART" id="SM01019">
    <property type="entry name" value="B3"/>
    <property type="match status" value="3"/>
</dbReference>
<keyword evidence="4" id="KW-0804">Transcription</keyword>
<dbReference type="OrthoDB" id="953427at2759"/>
<feature type="region of interest" description="Disordered" evidence="6">
    <location>
        <begin position="178"/>
        <end position="197"/>
    </location>
</feature>
<evidence type="ECO:0000313" key="9">
    <source>
        <dbReference type="RefSeq" id="XP_021274943.1"/>
    </source>
</evidence>
<evidence type="ECO:0000256" key="2">
    <source>
        <dbReference type="ARBA" id="ARBA00023015"/>
    </source>
</evidence>
<protein>
    <submittedName>
        <fullName evidence="9">B3 domain-containing transcription factor VRN1-like</fullName>
    </submittedName>
</protein>
<evidence type="ECO:0000313" key="8">
    <source>
        <dbReference type="Proteomes" id="UP000504621"/>
    </source>
</evidence>
<dbReference type="RefSeq" id="XP_021274943.1">
    <property type="nucleotide sequence ID" value="XM_021419268.1"/>
</dbReference>
<evidence type="ECO:0000259" key="7">
    <source>
        <dbReference type="PROSITE" id="PS50863"/>
    </source>
</evidence>
<evidence type="ECO:0000256" key="3">
    <source>
        <dbReference type="ARBA" id="ARBA00023125"/>
    </source>
</evidence>
<dbReference type="Gene3D" id="2.40.330.10">
    <property type="entry name" value="DNA-binding pseudobarrel domain"/>
    <property type="match status" value="3"/>
</dbReference>
<evidence type="ECO:0000256" key="5">
    <source>
        <dbReference type="ARBA" id="ARBA00023242"/>
    </source>
</evidence>
<dbReference type="PROSITE" id="PS50863">
    <property type="entry name" value="B3"/>
    <property type="match status" value="3"/>
</dbReference>